<dbReference type="SUPFAM" id="SSF55729">
    <property type="entry name" value="Acyl-CoA N-acyltransferases (Nat)"/>
    <property type="match status" value="1"/>
</dbReference>
<gene>
    <name evidence="2" type="ORF">KOR34_05910</name>
</gene>
<name>A0A5C5VCL9_9BACT</name>
<dbReference type="Pfam" id="PF13480">
    <property type="entry name" value="Acetyltransf_6"/>
    <property type="match status" value="1"/>
</dbReference>
<evidence type="ECO:0000313" key="3">
    <source>
        <dbReference type="Proteomes" id="UP000316714"/>
    </source>
</evidence>
<sequence length="366" mass="41052">MTVRLLTSVDELQSIAPDWERLAAGMPMRGPDWLLGWLRHYEATAGEAFVPTVWDGESLVGLAPWRIENSVRAGRVVRWLGDGEVCTDHLSVLCGEADTPAVASELADWLIDESDAWDLIDLDHCDQSDAVLGALFDELKHREAAVSADQDDACWTIQLPADWEEYLARQSKSHRKQLRRAERRVLDSDECAWRPVENAADLEQAWPILVDLHQRRRISLGEPGCFASARFSAFHEELARTLLAKDRLRISWLELQGAPAAVEYHFAGPDTIYAYQGGVDPDRLDDEPGRLSTIATLKHAMEQGRATFDFLRGDEAYKAHWRAEPQPTLRRRAAAPRASARLRAQANRAADSFRGLLKSGLQGARK</sequence>
<dbReference type="InterPro" id="IPR038740">
    <property type="entry name" value="BioF2-like_GNAT_dom"/>
</dbReference>
<proteinExistence type="predicted"/>
<dbReference type="EMBL" id="SIHJ01000001">
    <property type="protein sequence ID" value="TWT35697.1"/>
    <property type="molecule type" value="Genomic_DNA"/>
</dbReference>
<comment type="caution">
    <text evidence="2">The sequence shown here is derived from an EMBL/GenBank/DDBJ whole genome shotgun (WGS) entry which is preliminary data.</text>
</comment>
<keyword evidence="3" id="KW-1185">Reference proteome</keyword>
<dbReference type="InterPro" id="IPR016181">
    <property type="entry name" value="Acyl_CoA_acyltransferase"/>
</dbReference>
<evidence type="ECO:0000259" key="1">
    <source>
        <dbReference type="Pfam" id="PF13480"/>
    </source>
</evidence>
<dbReference type="RefSeq" id="WP_197531092.1">
    <property type="nucleotide sequence ID" value="NZ_SIHJ01000001.1"/>
</dbReference>
<dbReference type="AlphaFoldDB" id="A0A5C5VCL9"/>
<reference evidence="2 3" key="1">
    <citation type="submission" date="2019-02" db="EMBL/GenBank/DDBJ databases">
        <title>Deep-cultivation of Planctomycetes and their phenomic and genomic characterization uncovers novel biology.</title>
        <authorList>
            <person name="Wiegand S."/>
            <person name="Jogler M."/>
            <person name="Boedeker C."/>
            <person name="Pinto D."/>
            <person name="Vollmers J."/>
            <person name="Rivas-Marin E."/>
            <person name="Kohn T."/>
            <person name="Peeters S.H."/>
            <person name="Heuer A."/>
            <person name="Rast P."/>
            <person name="Oberbeckmann S."/>
            <person name="Bunk B."/>
            <person name="Jeske O."/>
            <person name="Meyerdierks A."/>
            <person name="Storesund J.E."/>
            <person name="Kallscheuer N."/>
            <person name="Luecker S."/>
            <person name="Lage O.M."/>
            <person name="Pohl T."/>
            <person name="Merkel B.J."/>
            <person name="Hornburger P."/>
            <person name="Mueller R.-W."/>
            <person name="Bruemmer F."/>
            <person name="Labrenz M."/>
            <person name="Spormann A.M."/>
            <person name="Op Den Camp H."/>
            <person name="Overmann J."/>
            <person name="Amann R."/>
            <person name="Jetten M.S.M."/>
            <person name="Mascher T."/>
            <person name="Medema M.H."/>
            <person name="Devos D.P."/>
            <person name="Kaster A.-K."/>
            <person name="Ovreas L."/>
            <person name="Rohde M."/>
            <person name="Galperin M.Y."/>
            <person name="Jogler C."/>
        </authorList>
    </citation>
    <scope>NUCLEOTIDE SEQUENCE [LARGE SCALE GENOMIC DNA]</scope>
    <source>
        <strain evidence="2 3">KOR34</strain>
    </source>
</reference>
<dbReference type="Gene3D" id="3.40.630.30">
    <property type="match status" value="1"/>
</dbReference>
<protein>
    <recommendedName>
        <fullName evidence="1">BioF2-like acetyltransferase domain-containing protein</fullName>
    </recommendedName>
</protein>
<evidence type="ECO:0000313" key="2">
    <source>
        <dbReference type="EMBL" id="TWT35697.1"/>
    </source>
</evidence>
<feature type="domain" description="BioF2-like acetyltransferase" evidence="1">
    <location>
        <begin position="172"/>
        <end position="318"/>
    </location>
</feature>
<accession>A0A5C5VCL9</accession>
<dbReference type="Proteomes" id="UP000316714">
    <property type="component" value="Unassembled WGS sequence"/>
</dbReference>
<organism evidence="2 3">
    <name type="scientific">Posidoniimonas corsicana</name>
    <dbReference type="NCBI Taxonomy" id="1938618"/>
    <lineage>
        <taxon>Bacteria</taxon>
        <taxon>Pseudomonadati</taxon>
        <taxon>Planctomycetota</taxon>
        <taxon>Planctomycetia</taxon>
        <taxon>Pirellulales</taxon>
        <taxon>Lacipirellulaceae</taxon>
        <taxon>Posidoniimonas</taxon>
    </lineage>
</organism>